<keyword evidence="2" id="KW-1185">Reference proteome</keyword>
<protein>
    <submittedName>
        <fullName evidence="1">Uncharacterized protein</fullName>
    </submittedName>
</protein>
<sequence>MPIYLSQDQNKITCATFALHNYIKLSKVLDPTFTVIDANSNFIPHEAFSDTECISAQEVEHMSTNEMTKVHNNITTSLMAAR</sequence>
<comment type="caution">
    <text evidence="1">The sequence shown here is derived from an EMBL/GenBank/DDBJ whole genome shotgun (WGS) entry which is preliminary data.</text>
</comment>
<dbReference type="AlphaFoldDB" id="A0A7J9FSC3"/>
<proteinExistence type="predicted"/>
<organism evidence="1 2">
    <name type="scientific">Gossypium trilobum</name>
    <dbReference type="NCBI Taxonomy" id="34281"/>
    <lineage>
        <taxon>Eukaryota</taxon>
        <taxon>Viridiplantae</taxon>
        <taxon>Streptophyta</taxon>
        <taxon>Embryophyta</taxon>
        <taxon>Tracheophyta</taxon>
        <taxon>Spermatophyta</taxon>
        <taxon>Magnoliopsida</taxon>
        <taxon>eudicotyledons</taxon>
        <taxon>Gunneridae</taxon>
        <taxon>Pentapetalae</taxon>
        <taxon>rosids</taxon>
        <taxon>malvids</taxon>
        <taxon>Malvales</taxon>
        <taxon>Malvaceae</taxon>
        <taxon>Malvoideae</taxon>
        <taxon>Gossypium</taxon>
    </lineage>
</organism>
<accession>A0A7J9FSC3</accession>
<dbReference type="Proteomes" id="UP000593568">
    <property type="component" value="Unassembled WGS sequence"/>
</dbReference>
<evidence type="ECO:0000313" key="1">
    <source>
        <dbReference type="EMBL" id="MBA0788071.1"/>
    </source>
</evidence>
<name>A0A7J9FSC3_9ROSI</name>
<dbReference type="EMBL" id="JABEZW010227106">
    <property type="protein sequence ID" value="MBA0788071.1"/>
    <property type="molecule type" value="Genomic_DNA"/>
</dbReference>
<reference evidence="1 2" key="1">
    <citation type="journal article" date="2019" name="Genome Biol. Evol.">
        <title>Insights into the evolution of the New World diploid cottons (Gossypium, subgenus Houzingenia) based on genome sequencing.</title>
        <authorList>
            <person name="Grover C.E."/>
            <person name="Arick M.A. 2nd"/>
            <person name="Thrash A."/>
            <person name="Conover J.L."/>
            <person name="Sanders W.S."/>
            <person name="Peterson D.G."/>
            <person name="Frelichowski J.E."/>
            <person name="Scheffler J.A."/>
            <person name="Scheffler B.E."/>
            <person name="Wendel J.F."/>
        </authorList>
    </citation>
    <scope>NUCLEOTIDE SEQUENCE [LARGE SCALE GENOMIC DNA]</scope>
    <source>
        <strain evidence="1">8</strain>
        <tissue evidence="1">Leaf</tissue>
    </source>
</reference>
<feature type="non-terminal residue" evidence="1">
    <location>
        <position position="82"/>
    </location>
</feature>
<evidence type="ECO:0000313" key="2">
    <source>
        <dbReference type="Proteomes" id="UP000593568"/>
    </source>
</evidence>
<gene>
    <name evidence="1" type="ORF">Gotri_025993</name>
</gene>